<keyword evidence="4" id="KW-1185">Reference proteome</keyword>
<accession>A0A1S3H1I2</accession>
<dbReference type="GO" id="GO:0008146">
    <property type="term" value="F:sulfotransferase activity"/>
    <property type="evidence" value="ECO:0007669"/>
    <property type="project" value="InterPro"/>
</dbReference>
<gene>
    <name evidence="5" type="primary">LOC106151325</name>
</gene>
<feature type="domain" description="Sulfotransferase" evidence="3">
    <location>
        <begin position="35"/>
        <end position="279"/>
    </location>
</feature>
<dbReference type="AlphaFoldDB" id="A0A1S3H1I2"/>
<evidence type="ECO:0000256" key="2">
    <source>
        <dbReference type="ARBA" id="ARBA00022679"/>
    </source>
</evidence>
<protein>
    <submittedName>
        <fullName evidence="5">Sulfotransferase family cytosolic 1B member 1-like</fullName>
    </submittedName>
</protein>
<dbReference type="OMA" id="ITTHVGM"/>
<dbReference type="Gene3D" id="3.40.50.300">
    <property type="entry name" value="P-loop containing nucleotide triphosphate hydrolases"/>
    <property type="match status" value="1"/>
</dbReference>
<dbReference type="InterPro" id="IPR000863">
    <property type="entry name" value="Sulfotransferase_dom"/>
</dbReference>
<dbReference type="InParanoid" id="A0A1S3H1I2"/>
<dbReference type="OrthoDB" id="6048410at2759"/>
<sequence>MSSRKHIIWNGVRIKHCPGLETRLPTIRDWDVADDVIFVTSFPKTGTYWMMKTVSILVDANRKYNGDVDIPDFDSVSSWLFLEELEREQLLMPIRPSMVVTTHIPRGLLPVKIWKNNKVIHTLRNPKDTAVSLYFYQRDRGFCMGDFEQFLQGFMDGELAHGSWFDKELDWWTHERQNPNVLFMSYEERLKAPEESTWKLIEFLGLYNIPRDNYFLQDVLKRTSFESTKETDGPVINRSLDFKTGNFFRKGHVGDWKNFLTVKQNEEFDKVYRDKMKGSDIPIQFEG</sequence>
<name>A0A1S3H1I2_LINAN</name>
<dbReference type="Proteomes" id="UP000085678">
    <property type="component" value="Unplaced"/>
</dbReference>
<organism evidence="4 5">
    <name type="scientific">Lingula anatina</name>
    <name type="common">Brachiopod</name>
    <name type="synonym">Lingula unguis</name>
    <dbReference type="NCBI Taxonomy" id="7574"/>
    <lineage>
        <taxon>Eukaryota</taxon>
        <taxon>Metazoa</taxon>
        <taxon>Spiralia</taxon>
        <taxon>Lophotrochozoa</taxon>
        <taxon>Brachiopoda</taxon>
        <taxon>Linguliformea</taxon>
        <taxon>Lingulata</taxon>
        <taxon>Lingulida</taxon>
        <taxon>Linguloidea</taxon>
        <taxon>Lingulidae</taxon>
        <taxon>Lingula</taxon>
    </lineage>
</organism>
<dbReference type="RefSeq" id="XP_013379995.1">
    <property type="nucleotide sequence ID" value="XM_013524541.1"/>
</dbReference>
<evidence type="ECO:0000313" key="5">
    <source>
        <dbReference type="RefSeq" id="XP_013379995.1"/>
    </source>
</evidence>
<evidence type="ECO:0000259" key="3">
    <source>
        <dbReference type="Pfam" id="PF00685"/>
    </source>
</evidence>
<reference evidence="5" key="1">
    <citation type="submission" date="2025-08" db="UniProtKB">
        <authorList>
            <consortium name="RefSeq"/>
        </authorList>
    </citation>
    <scope>IDENTIFICATION</scope>
    <source>
        <tissue evidence="5">Gonads</tissue>
    </source>
</reference>
<keyword evidence="2" id="KW-0808">Transferase</keyword>
<dbReference type="PANTHER" id="PTHR11783">
    <property type="entry name" value="SULFOTRANSFERASE SULT"/>
    <property type="match status" value="1"/>
</dbReference>
<comment type="similarity">
    <text evidence="1">Belongs to the sulfotransferase 1 family.</text>
</comment>
<dbReference type="SUPFAM" id="SSF52540">
    <property type="entry name" value="P-loop containing nucleoside triphosphate hydrolases"/>
    <property type="match status" value="1"/>
</dbReference>
<dbReference type="GeneID" id="106151325"/>
<proteinExistence type="inferred from homology"/>
<evidence type="ECO:0000256" key="1">
    <source>
        <dbReference type="ARBA" id="ARBA00005771"/>
    </source>
</evidence>
<dbReference type="InterPro" id="IPR027417">
    <property type="entry name" value="P-loop_NTPase"/>
</dbReference>
<dbReference type="Pfam" id="PF00685">
    <property type="entry name" value="Sulfotransfer_1"/>
    <property type="match status" value="1"/>
</dbReference>
<evidence type="ECO:0000313" key="4">
    <source>
        <dbReference type="Proteomes" id="UP000085678"/>
    </source>
</evidence>
<dbReference type="KEGG" id="lak:106151325"/>